<dbReference type="AlphaFoldDB" id="A0A0T6LV12"/>
<sequence length="601" mass="62977">MERTGEYTRVDHGATPGGAVPDLPGPDRAGPERGVVDPLTSAALRAVPGAPRAYSTGGGLGPVSGPTALTPGSQGRTPDTSAPTGAPSHAAASDAGPGGEPAGPTPQTGSPVPGAGEPRTPGEPQSSGEQHRPRVAGGNRGDVPEAEPTDEPGGPEVTEPSATGATEGLDAPLPEEVRRRVIGIASDGFSSLSPAEMPAPLRQYARFTPARRAKFAATALATALENNPAFRQRMAARLRQAQPELAQALDAGTVPAAADPLDVAAAAYLLRPAGWPRLVTAAGAELERERVERANEDVLRELARAREELAALRAAAKAEADRARADLEAARKEADSVQRKLRSAVSDVRRGEAALRKLEAEIAQVRATAATERTAAESEARRLRARLTEVESALEASRRAAREGRSVEDMRLRLLLDTVLDAAQGLRRELALPPTTDRPADTVEAVTPGRMTPKDIARRALSEDDPALLDQLLALPQAHLVVDGYNVTKTGYPTMPLDKQRLRLLGGLSALAAQSGAEVTCVFDGADLSAPVLLAPPRGVRVLFSRAGETADELIRRLVRAEPPGRPVVVVSTDREVADGVRRAGARPVSSMLLLKRLTRG</sequence>
<dbReference type="OrthoDB" id="5145920at2"/>
<feature type="compositionally biased region" description="Polar residues" evidence="2">
    <location>
        <begin position="70"/>
        <end position="83"/>
    </location>
</feature>
<keyword evidence="1" id="KW-0175">Coiled coil</keyword>
<dbReference type="STRING" id="76728.AQ490_18280"/>
<feature type="coiled-coil region" evidence="1">
    <location>
        <begin position="281"/>
        <end position="400"/>
    </location>
</feature>
<protein>
    <submittedName>
        <fullName evidence="3">RNA-binding protein</fullName>
    </submittedName>
</protein>
<dbReference type="Proteomes" id="UP000050867">
    <property type="component" value="Unassembled WGS sequence"/>
</dbReference>
<dbReference type="Pfam" id="PF05991">
    <property type="entry name" value="NYN_YacP"/>
    <property type="match status" value="1"/>
</dbReference>
<gene>
    <name evidence="3" type="ORF">AQ490_18280</name>
</gene>
<dbReference type="InterPro" id="IPR010298">
    <property type="entry name" value="YacP-like"/>
</dbReference>
<accession>A0A0T6LV12</accession>
<dbReference type="EMBL" id="LLZU01000009">
    <property type="protein sequence ID" value="KRV49893.1"/>
    <property type="molecule type" value="Genomic_DNA"/>
</dbReference>
<dbReference type="PANTHER" id="PTHR34547">
    <property type="entry name" value="YACP-LIKE NYN DOMAIN PROTEIN"/>
    <property type="match status" value="1"/>
</dbReference>
<evidence type="ECO:0000256" key="1">
    <source>
        <dbReference type="SAM" id="Coils"/>
    </source>
</evidence>
<name>A0A0T6LV12_WENVI</name>
<proteinExistence type="predicted"/>
<keyword evidence="4" id="KW-1185">Reference proteome</keyword>
<evidence type="ECO:0000313" key="4">
    <source>
        <dbReference type="Proteomes" id="UP000050867"/>
    </source>
</evidence>
<feature type="region of interest" description="Disordered" evidence="2">
    <location>
        <begin position="1"/>
        <end position="175"/>
    </location>
</feature>
<reference evidence="3 4" key="1">
    <citation type="submission" date="2015-10" db="EMBL/GenBank/DDBJ databases">
        <title>Draft genome sequence of pyrrolomycin-producing Streptomyces vitaminophilus.</title>
        <authorList>
            <person name="Graham D.E."/>
            <person name="Mahan K.M."/>
            <person name="Klingeman D.M."/>
            <person name="Hettich R.L."/>
            <person name="Parry R.J."/>
        </authorList>
    </citation>
    <scope>NUCLEOTIDE SEQUENCE [LARGE SCALE GENOMIC DNA]</scope>
    <source>
        <strain evidence="3 4">ATCC 31673</strain>
    </source>
</reference>
<evidence type="ECO:0000313" key="3">
    <source>
        <dbReference type="EMBL" id="KRV49893.1"/>
    </source>
</evidence>
<evidence type="ECO:0000256" key="2">
    <source>
        <dbReference type="SAM" id="MobiDB-lite"/>
    </source>
</evidence>
<dbReference type="PANTHER" id="PTHR34547:SF1">
    <property type="entry name" value="YACP-LIKE NYN DOMAIN PROTEIN"/>
    <property type="match status" value="1"/>
</dbReference>
<dbReference type="eggNOG" id="COG3688">
    <property type="taxonomic scope" value="Bacteria"/>
</dbReference>
<comment type="caution">
    <text evidence="3">The sequence shown here is derived from an EMBL/GenBank/DDBJ whole genome shotgun (WGS) entry which is preliminary data.</text>
</comment>
<organism evidence="3 4">
    <name type="scientific">Wenjunlia vitaminophila</name>
    <name type="common">Streptomyces vitaminophilus</name>
    <dbReference type="NCBI Taxonomy" id="76728"/>
    <lineage>
        <taxon>Bacteria</taxon>
        <taxon>Bacillati</taxon>
        <taxon>Actinomycetota</taxon>
        <taxon>Actinomycetes</taxon>
        <taxon>Kitasatosporales</taxon>
        <taxon>Streptomycetaceae</taxon>
        <taxon>Wenjunlia</taxon>
    </lineage>
</organism>
<feature type="compositionally biased region" description="Basic and acidic residues" evidence="2">
    <location>
        <begin position="1"/>
        <end position="12"/>
    </location>
</feature>